<accession>A0AAV2RG55</accession>
<dbReference type="SUPFAM" id="SSF48726">
    <property type="entry name" value="Immunoglobulin"/>
    <property type="match status" value="1"/>
</dbReference>
<dbReference type="EMBL" id="CAXKWB010021269">
    <property type="protein sequence ID" value="CAL4123077.1"/>
    <property type="molecule type" value="Genomic_DNA"/>
</dbReference>
<organism evidence="2 3">
    <name type="scientific">Meganyctiphanes norvegica</name>
    <name type="common">Northern krill</name>
    <name type="synonym">Thysanopoda norvegica</name>
    <dbReference type="NCBI Taxonomy" id="48144"/>
    <lineage>
        <taxon>Eukaryota</taxon>
        <taxon>Metazoa</taxon>
        <taxon>Ecdysozoa</taxon>
        <taxon>Arthropoda</taxon>
        <taxon>Crustacea</taxon>
        <taxon>Multicrustacea</taxon>
        <taxon>Malacostraca</taxon>
        <taxon>Eumalacostraca</taxon>
        <taxon>Eucarida</taxon>
        <taxon>Euphausiacea</taxon>
        <taxon>Euphausiidae</taxon>
        <taxon>Meganyctiphanes</taxon>
    </lineage>
</organism>
<dbReference type="InterPro" id="IPR036179">
    <property type="entry name" value="Ig-like_dom_sf"/>
</dbReference>
<gene>
    <name evidence="2" type="ORF">MNOR_LOCUS23774</name>
</gene>
<comment type="caution">
    <text evidence="2">The sequence shown here is derived from an EMBL/GenBank/DDBJ whole genome shotgun (WGS) entry which is preliminary data.</text>
</comment>
<keyword evidence="3" id="KW-1185">Reference proteome</keyword>
<dbReference type="Gene3D" id="2.60.40.10">
    <property type="entry name" value="Immunoglobulins"/>
    <property type="match status" value="2"/>
</dbReference>
<evidence type="ECO:0000313" key="2">
    <source>
        <dbReference type="EMBL" id="CAL4123077.1"/>
    </source>
</evidence>
<feature type="non-terminal residue" evidence="2">
    <location>
        <position position="1"/>
    </location>
</feature>
<name>A0AAV2RG55_MEGNR</name>
<protein>
    <recommendedName>
        <fullName evidence="1">Ig-like domain-containing protein</fullName>
    </recommendedName>
</protein>
<evidence type="ECO:0000259" key="1">
    <source>
        <dbReference type="PROSITE" id="PS50835"/>
    </source>
</evidence>
<dbReference type="AlphaFoldDB" id="A0AAV2RG55"/>
<evidence type="ECO:0000313" key="3">
    <source>
        <dbReference type="Proteomes" id="UP001497623"/>
    </source>
</evidence>
<dbReference type="PANTHER" id="PTHR21261">
    <property type="entry name" value="BEAT PROTEIN"/>
    <property type="match status" value="1"/>
</dbReference>
<sequence length="251" mass="28304">QVKGITVDPQSNLEVEELTVVQAGGPGEDNRHNRVHYIKNMESSEFIVKLRDVTLDTAGVFTCEVMADDSFETHREAAEMIVIDPPDNNGYGDLGGPTIEVEGVRINQLEYHQGDFLTADCLTRCAYPNPTLTWYINDIQASDEFMGKTTVWNDCVDSRTSNLTIRLRPQSHMWDDDAKITLKCRAQILDVYDEATVLEVFSYERRLAKNSGLFAHGATVHAPWWLVTLSLITPLLQRLLQFVSLQLNTSL</sequence>
<proteinExistence type="predicted"/>
<dbReference type="InterPro" id="IPR013783">
    <property type="entry name" value="Ig-like_fold"/>
</dbReference>
<dbReference type="PROSITE" id="PS50835">
    <property type="entry name" value="IG_LIKE"/>
    <property type="match status" value="1"/>
</dbReference>
<reference evidence="2 3" key="1">
    <citation type="submission" date="2024-05" db="EMBL/GenBank/DDBJ databases">
        <authorList>
            <person name="Wallberg A."/>
        </authorList>
    </citation>
    <scope>NUCLEOTIDE SEQUENCE [LARGE SCALE GENOMIC DNA]</scope>
</reference>
<dbReference type="InterPro" id="IPR007110">
    <property type="entry name" value="Ig-like_dom"/>
</dbReference>
<dbReference type="Proteomes" id="UP001497623">
    <property type="component" value="Unassembled WGS sequence"/>
</dbReference>
<dbReference type="PANTHER" id="PTHR21261:SF15">
    <property type="entry name" value="BEATEN PATH IIIA, ISOFORM D-RELATED"/>
    <property type="match status" value="1"/>
</dbReference>
<feature type="domain" description="Ig-like" evidence="1">
    <location>
        <begin position="97"/>
        <end position="187"/>
    </location>
</feature>